<evidence type="ECO:0000313" key="2">
    <source>
        <dbReference type="Proteomes" id="UP000285278"/>
    </source>
</evidence>
<name>A0A418Q9R8_9CORY</name>
<keyword evidence="2" id="KW-1185">Reference proteome</keyword>
<dbReference type="EMBL" id="QXJK01000001">
    <property type="protein sequence ID" value="RIX36760.1"/>
    <property type="molecule type" value="Genomic_DNA"/>
</dbReference>
<dbReference type="InterPro" id="IPR003615">
    <property type="entry name" value="HNH_nuc"/>
</dbReference>
<dbReference type="AlphaFoldDB" id="A0A418Q9R8"/>
<organism evidence="1 2">
    <name type="scientific">Corynebacterium falsenii</name>
    <dbReference type="NCBI Taxonomy" id="108486"/>
    <lineage>
        <taxon>Bacteria</taxon>
        <taxon>Bacillati</taxon>
        <taxon>Actinomycetota</taxon>
        <taxon>Actinomycetes</taxon>
        <taxon>Mycobacteriales</taxon>
        <taxon>Corynebacteriaceae</taxon>
        <taxon>Corynebacterium</taxon>
    </lineage>
</organism>
<keyword evidence="1" id="KW-0255">Endonuclease</keyword>
<dbReference type="Proteomes" id="UP000285278">
    <property type="component" value="Unassembled WGS sequence"/>
</dbReference>
<dbReference type="GO" id="GO:0004519">
    <property type="term" value="F:endonuclease activity"/>
    <property type="evidence" value="ECO:0007669"/>
    <property type="project" value="UniProtKB-KW"/>
</dbReference>
<sequence>MWELCAPDGEDFVPDVATGIAAKLSITAHAATRLATHGWLLARWPGFQRLFHTLTIPVKQMVAVLELTEAVDDEYQSAIESEIIALLTPEHPGQQLPSVRSLSYWVRTIIERIQPNARPLEEGEELRTEHTVEHQAPEISFDNRANSRTTIFIGLPKAEGILVEKSLRAVASAHGCSVAEALVAIIREKLDVQVTLNLYKNTANPTEDIFAEGSWLPKAVGKAWLERVTHLAAPGYAESAGYSPSEAVKAAVAGRDGGCRAPGCTKEPYLCDVDHVHRYDHDNPEAGGPTSTANLHLLCRYHHKLKTAGVLDVELRPDGSECWTSVGDGHQTITTPYGPLGRETFERRHVRRTKALHTRHELTFRDSVEDIIEEALKEKEEETLPF</sequence>
<evidence type="ECO:0000313" key="1">
    <source>
        <dbReference type="EMBL" id="RIX36760.1"/>
    </source>
</evidence>
<protein>
    <submittedName>
        <fullName evidence="1">HNH endonuclease</fullName>
    </submittedName>
</protein>
<proteinExistence type="predicted"/>
<keyword evidence="1" id="KW-0540">Nuclease</keyword>
<accession>A0A418Q9R8</accession>
<dbReference type="STRING" id="1451189.CFAL_09060"/>
<comment type="caution">
    <text evidence="1">The sequence shown here is derived from an EMBL/GenBank/DDBJ whole genome shotgun (WGS) entry which is preliminary data.</text>
</comment>
<keyword evidence="1" id="KW-0378">Hydrolase</keyword>
<reference evidence="1 2" key="1">
    <citation type="submission" date="2018-09" db="EMBL/GenBank/DDBJ databases">
        <title>Optimization and identification of Corynebacterium falsenii FN1-14 from fish paste.</title>
        <authorList>
            <person name="Daroonpunt R."/>
            <person name="Tanasupawat S."/>
        </authorList>
    </citation>
    <scope>NUCLEOTIDE SEQUENCE [LARGE SCALE GENOMIC DNA]</scope>
    <source>
        <strain evidence="1 2">FN1-14</strain>
    </source>
</reference>
<dbReference type="CDD" id="cd00085">
    <property type="entry name" value="HNHc"/>
    <property type="match status" value="1"/>
</dbReference>
<gene>
    <name evidence="1" type="ORF">D3M95_00700</name>
</gene>